<proteinExistence type="predicted"/>
<dbReference type="Proteomes" id="UP000256805">
    <property type="component" value="Unassembled WGS sequence"/>
</dbReference>
<sequence length="80" mass="8859">MTKRSPSRSNSVSRLRSRIDMLSQCDKYSEPDRLYVAKARLASTSLCPQQCKDGVTLSSSGAYLELSHTAFLAGSGFPRW</sequence>
<gene>
    <name evidence="1" type="ORF">CBM2634_B160094</name>
</gene>
<evidence type="ECO:0000313" key="2">
    <source>
        <dbReference type="Proteomes" id="UP000256805"/>
    </source>
</evidence>
<dbReference type="AlphaFoldDB" id="A0A375J4U9"/>
<accession>A0A375J4U9</accession>
<reference evidence="1 2" key="1">
    <citation type="submission" date="2018-01" db="EMBL/GenBank/DDBJ databases">
        <authorList>
            <person name="Gaut B.S."/>
            <person name="Morton B.R."/>
            <person name="Clegg M.T."/>
            <person name="Duvall M.R."/>
        </authorList>
    </citation>
    <scope>NUCLEOTIDE SEQUENCE [LARGE SCALE GENOMIC DNA]</scope>
    <source>
        <strain evidence="1">Cupriavidus taiwanensis cmp 52</strain>
    </source>
</reference>
<protein>
    <submittedName>
        <fullName evidence="1">Uncharacterized protein</fullName>
    </submittedName>
</protein>
<name>A0A375J4U9_9BURK</name>
<dbReference type="EMBL" id="OVTA01000039">
    <property type="protein sequence ID" value="SPS00208.1"/>
    <property type="molecule type" value="Genomic_DNA"/>
</dbReference>
<organism evidence="1 2">
    <name type="scientific">Cupriavidus taiwanensis</name>
    <dbReference type="NCBI Taxonomy" id="164546"/>
    <lineage>
        <taxon>Bacteria</taxon>
        <taxon>Pseudomonadati</taxon>
        <taxon>Pseudomonadota</taxon>
        <taxon>Betaproteobacteria</taxon>
        <taxon>Burkholderiales</taxon>
        <taxon>Burkholderiaceae</taxon>
        <taxon>Cupriavidus</taxon>
    </lineage>
</organism>
<evidence type="ECO:0000313" key="1">
    <source>
        <dbReference type="EMBL" id="SPS00208.1"/>
    </source>
</evidence>